<keyword evidence="3" id="KW-1185">Reference proteome</keyword>
<dbReference type="EMBL" id="ML986581">
    <property type="protein sequence ID" value="KAF2269702.1"/>
    <property type="molecule type" value="Genomic_DNA"/>
</dbReference>
<feature type="non-terminal residue" evidence="2">
    <location>
        <position position="361"/>
    </location>
</feature>
<dbReference type="InterPro" id="IPR000073">
    <property type="entry name" value="AB_hydrolase_1"/>
</dbReference>
<dbReference type="PANTHER" id="PTHR12277">
    <property type="entry name" value="ALPHA/BETA HYDROLASE DOMAIN-CONTAINING PROTEIN"/>
    <property type="match status" value="1"/>
</dbReference>
<dbReference type="PANTHER" id="PTHR12277:SF81">
    <property type="entry name" value="PROTEIN ABHD13"/>
    <property type="match status" value="1"/>
</dbReference>
<dbReference type="Pfam" id="PF12697">
    <property type="entry name" value="Abhydrolase_6"/>
    <property type="match status" value="1"/>
</dbReference>
<reference evidence="3" key="1">
    <citation type="journal article" date="2020" name="Stud. Mycol.">
        <title>101 Dothideomycetes genomes: A test case for predicting lifestyles and emergence of pathogens.</title>
        <authorList>
            <person name="Haridas S."/>
            <person name="Albert R."/>
            <person name="Binder M."/>
            <person name="Bloem J."/>
            <person name="LaButti K."/>
            <person name="Salamov A."/>
            <person name="Andreopoulos B."/>
            <person name="Baker S."/>
            <person name="Barry K."/>
            <person name="Bills G."/>
            <person name="Bluhm B."/>
            <person name="Cannon C."/>
            <person name="Castanera R."/>
            <person name="Culley D."/>
            <person name="Daum C."/>
            <person name="Ezra D."/>
            <person name="Gonzalez J."/>
            <person name="Henrissat B."/>
            <person name="Kuo A."/>
            <person name="Liang C."/>
            <person name="Lipzen A."/>
            <person name="Lutzoni F."/>
            <person name="Magnuson J."/>
            <person name="Mondo S."/>
            <person name="Nolan M."/>
            <person name="Ohm R."/>
            <person name="Pangilinan J."/>
            <person name="Park H.-J."/>
            <person name="Ramirez L."/>
            <person name="Alfaro M."/>
            <person name="Sun H."/>
            <person name="Tritt A."/>
            <person name="Yoshinaga Y."/>
            <person name="Zwiers L.-H."/>
            <person name="Turgeon B."/>
            <person name="Goodwin S."/>
            <person name="Spatafora J."/>
            <person name="Crous P."/>
            <person name="Grigoriev I."/>
        </authorList>
    </citation>
    <scope>NUCLEOTIDE SEQUENCE [LARGE SCALE GENOMIC DNA]</scope>
    <source>
        <strain evidence="3">CBS 304.66</strain>
    </source>
</reference>
<dbReference type="Gene3D" id="3.40.50.1820">
    <property type="entry name" value="alpha/beta hydrolase"/>
    <property type="match status" value="1"/>
</dbReference>
<evidence type="ECO:0000259" key="1">
    <source>
        <dbReference type="Pfam" id="PF12697"/>
    </source>
</evidence>
<dbReference type="OrthoDB" id="446723at2759"/>
<evidence type="ECO:0000313" key="2">
    <source>
        <dbReference type="EMBL" id="KAF2269702.1"/>
    </source>
</evidence>
<proteinExistence type="predicted"/>
<comment type="caution">
    <text evidence="2">The sequence shown here is derived from an EMBL/GenBank/DDBJ whole genome shotgun (WGS) entry which is preliminary data.</text>
</comment>
<accession>A0A9P4NAL6</accession>
<name>A0A9P4NAL6_9PLEO</name>
<evidence type="ECO:0000313" key="3">
    <source>
        <dbReference type="Proteomes" id="UP000800093"/>
    </source>
</evidence>
<sequence length="361" mass="40485">LIAAPSLQAYVVYLHKVTLPWSKDLNVPEQFGFLHKQAVPFYINTEDDVKLHAWHVVPSGVYVKNQKDLLDQNLSGPVEDITKTVNFRLLRDDPDARLILYMHGTSGTLGSTIRPTSYRNIYSAATDKIHILAFDYRGYGLSSGVPSEPGLLLDALAVMKWATTTAQIPPDRIVVYGQSLGSAVSISLVNYLATQTSSFPFAGVVISATFADLPSLTATYRIGGFIPVLAPVAKIPPLFRFFTSRLQDTWMVKDKIAEFIQYSNNYHLTLIHSQDDKDIPYVHSQELFWHAVNATSTTPISFTELEKENARRKVDLGPGGWYVDWTTQKGSIRLHILRHGEHDWQMTYPATSSAVRRAFRS</sequence>
<gene>
    <name evidence="2" type="ORF">CC78DRAFT_449746</name>
</gene>
<feature type="non-terminal residue" evidence="2">
    <location>
        <position position="1"/>
    </location>
</feature>
<dbReference type="InterPro" id="IPR029058">
    <property type="entry name" value="AB_hydrolase_fold"/>
</dbReference>
<dbReference type="SUPFAM" id="SSF53474">
    <property type="entry name" value="alpha/beta-Hydrolases"/>
    <property type="match status" value="1"/>
</dbReference>
<dbReference type="AlphaFoldDB" id="A0A9P4NAL6"/>
<feature type="domain" description="AB hydrolase-1" evidence="1">
    <location>
        <begin position="100"/>
        <end position="252"/>
    </location>
</feature>
<organism evidence="2 3">
    <name type="scientific">Lojkania enalia</name>
    <dbReference type="NCBI Taxonomy" id="147567"/>
    <lineage>
        <taxon>Eukaryota</taxon>
        <taxon>Fungi</taxon>
        <taxon>Dikarya</taxon>
        <taxon>Ascomycota</taxon>
        <taxon>Pezizomycotina</taxon>
        <taxon>Dothideomycetes</taxon>
        <taxon>Pleosporomycetidae</taxon>
        <taxon>Pleosporales</taxon>
        <taxon>Pleosporales incertae sedis</taxon>
        <taxon>Lojkania</taxon>
    </lineage>
</organism>
<dbReference type="Proteomes" id="UP000800093">
    <property type="component" value="Unassembled WGS sequence"/>
</dbReference>
<protein>
    <submittedName>
        <fullName evidence="2">Alpha/beta-hydrolase</fullName>
    </submittedName>
</protein>